<organism evidence="5 6">
    <name type="scientific">Hymenobacter taeanensis</name>
    <dbReference type="NCBI Taxonomy" id="2735321"/>
    <lineage>
        <taxon>Bacteria</taxon>
        <taxon>Pseudomonadati</taxon>
        <taxon>Bacteroidota</taxon>
        <taxon>Cytophagia</taxon>
        <taxon>Cytophagales</taxon>
        <taxon>Hymenobacteraceae</taxon>
        <taxon>Hymenobacter</taxon>
    </lineage>
</organism>
<evidence type="ECO:0000313" key="5">
    <source>
        <dbReference type="EMBL" id="QJX48017.1"/>
    </source>
</evidence>
<keyword evidence="6" id="KW-1185">Reference proteome</keyword>
<protein>
    <submittedName>
        <fullName evidence="5">Beta-ketoacyl-ACP reductase</fullName>
    </submittedName>
</protein>
<dbReference type="PANTHER" id="PTHR11712">
    <property type="entry name" value="POLYKETIDE SYNTHASE-RELATED"/>
    <property type="match status" value="1"/>
</dbReference>
<evidence type="ECO:0000313" key="6">
    <source>
        <dbReference type="Proteomes" id="UP000501623"/>
    </source>
</evidence>
<gene>
    <name evidence="5" type="ORF">HMJ29_14145</name>
</gene>
<dbReference type="PROSITE" id="PS52004">
    <property type="entry name" value="KS3_2"/>
    <property type="match status" value="1"/>
</dbReference>
<dbReference type="InterPro" id="IPR016039">
    <property type="entry name" value="Thiolase-like"/>
</dbReference>
<dbReference type="Gene3D" id="3.40.47.10">
    <property type="match status" value="1"/>
</dbReference>
<dbReference type="PANTHER" id="PTHR11712:SF347">
    <property type="entry name" value="BETA KETOACYL-ACYL CARRIER PROTEIN SYNTHASE"/>
    <property type="match status" value="1"/>
</dbReference>
<dbReference type="GO" id="GO:0006633">
    <property type="term" value="P:fatty acid biosynthetic process"/>
    <property type="evidence" value="ECO:0007669"/>
    <property type="project" value="TreeGrafter"/>
</dbReference>
<feature type="domain" description="Ketosynthase family 3 (KS3)" evidence="4">
    <location>
        <begin position="1"/>
        <end position="411"/>
    </location>
</feature>
<evidence type="ECO:0000256" key="1">
    <source>
        <dbReference type="ARBA" id="ARBA00008467"/>
    </source>
</evidence>
<proteinExistence type="inferred from homology"/>
<name>A0A6M6BIQ7_9BACT</name>
<dbReference type="InterPro" id="IPR014031">
    <property type="entry name" value="Ketoacyl_synth_C"/>
</dbReference>
<comment type="similarity">
    <text evidence="1 3">Belongs to the thiolase-like superfamily. Beta-ketoacyl-ACP synthases family.</text>
</comment>
<dbReference type="InterPro" id="IPR000794">
    <property type="entry name" value="Beta-ketoacyl_synthase"/>
</dbReference>
<dbReference type="KEGG" id="hts:HMJ29_14145"/>
<accession>A0A6M6BIQ7</accession>
<evidence type="ECO:0000256" key="2">
    <source>
        <dbReference type="ARBA" id="ARBA00022679"/>
    </source>
</evidence>
<sequence>MTNSLPPQELIVIRGRGRVSALGQSLDGLSAASPFTPRQLGLHSIPVAALPTAAEAAVQELRRSQPAYRQLDRTVLLGLLAARQASAAAGWPTSSGIPAPGNQQPATSNQLAVSIGSSRGATGRLEEFHAEFLREGSVPVPASPLTTLGNVASWVAYDAGSTGGASLSHSSTCSSAFQALGNATAWLRAGMATRFLAGGTEAPLTAFTLAQMQAIGIYSPFAAADFPCRPGAGKPSTFVLGEGAAVFALEKISTASLAEQPHQPVAVLEGVGFGFEAIGSKTGLSADGQHFQQAMRSALGQAGCDLAEVDAVVLHSPGTPAGDAAERAALRTVFGDELPLLLSNKWLIGHTLGASAALSLDFALHVLETQQWPTPPFPTDLALVSGVRPLRRILVNAAGFGGNAASVVVALQ</sequence>
<dbReference type="Proteomes" id="UP000501623">
    <property type="component" value="Chromosome"/>
</dbReference>
<dbReference type="SMART" id="SM00825">
    <property type="entry name" value="PKS_KS"/>
    <property type="match status" value="1"/>
</dbReference>
<dbReference type="SUPFAM" id="SSF53901">
    <property type="entry name" value="Thiolase-like"/>
    <property type="match status" value="1"/>
</dbReference>
<dbReference type="InterPro" id="IPR020841">
    <property type="entry name" value="PKS_Beta-ketoAc_synthase_dom"/>
</dbReference>
<reference evidence="5 6" key="1">
    <citation type="submission" date="2020-05" db="EMBL/GenBank/DDBJ databases">
        <title>Complete genome sequence of Hymenobacter sp. TS19 in Coasted Sand Dune.</title>
        <authorList>
            <person name="Lee J.-H."/>
            <person name="Jung J.-H."/>
            <person name="Jeong S."/>
            <person name="Zhao L."/>
            <person name="Kim M.-K."/>
            <person name="Seo H.-S."/>
            <person name="Lim S."/>
        </authorList>
    </citation>
    <scope>NUCLEOTIDE SEQUENCE [LARGE SCALE GENOMIC DNA]</scope>
    <source>
        <strain evidence="5 6">TS19</strain>
    </source>
</reference>
<evidence type="ECO:0000256" key="3">
    <source>
        <dbReference type="RuleBase" id="RU003694"/>
    </source>
</evidence>
<dbReference type="EMBL" id="CP053538">
    <property type="protein sequence ID" value="QJX48017.1"/>
    <property type="molecule type" value="Genomic_DNA"/>
</dbReference>
<dbReference type="RefSeq" id="WP_171592106.1">
    <property type="nucleotide sequence ID" value="NZ_CP053538.1"/>
</dbReference>
<evidence type="ECO:0000259" key="4">
    <source>
        <dbReference type="PROSITE" id="PS52004"/>
    </source>
</evidence>
<dbReference type="AlphaFoldDB" id="A0A6M6BIQ7"/>
<keyword evidence="2 3" id="KW-0808">Transferase</keyword>
<dbReference type="Pfam" id="PF00109">
    <property type="entry name" value="ketoacyl-synt"/>
    <property type="match status" value="1"/>
</dbReference>
<dbReference type="Pfam" id="PF02801">
    <property type="entry name" value="Ketoacyl-synt_C"/>
    <property type="match status" value="1"/>
</dbReference>
<dbReference type="GO" id="GO:0004315">
    <property type="term" value="F:3-oxoacyl-[acyl-carrier-protein] synthase activity"/>
    <property type="evidence" value="ECO:0007669"/>
    <property type="project" value="TreeGrafter"/>
</dbReference>
<dbReference type="InterPro" id="IPR014030">
    <property type="entry name" value="Ketoacyl_synth_N"/>
</dbReference>